<gene>
    <name evidence="5" type="ORF">U473_05510</name>
</gene>
<organism evidence="5 6">
    <name type="scientific">Tepidibacillus decaturensis</name>
    <dbReference type="NCBI Taxonomy" id="1413211"/>
    <lineage>
        <taxon>Bacteria</taxon>
        <taxon>Bacillati</taxon>
        <taxon>Bacillota</taxon>
        <taxon>Bacilli</taxon>
        <taxon>Bacillales</taxon>
        <taxon>Bacillaceae</taxon>
        <taxon>Tepidibacillus</taxon>
    </lineage>
</organism>
<comment type="caution">
    <text evidence="5">The sequence shown here is derived from an EMBL/GenBank/DDBJ whole genome shotgun (WGS) entry which is preliminary data.</text>
</comment>
<dbReference type="OrthoDB" id="9802328at2"/>
<dbReference type="Gene3D" id="3.90.1150.10">
    <property type="entry name" value="Aspartate Aminotransferase, domain 1"/>
    <property type="match status" value="1"/>
</dbReference>
<evidence type="ECO:0000313" key="6">
    <source>
        <dbReference type="Proteomes" id="UP000070352"/>
    </source>
</evidence>
<comment type="cofactor">
    <cofactor evidence="1">
        <name>pyridoxal 5'-phosphate</name>
        <dbReference type="ChEBI" id="CHEBI:597326"/>
    </cofactor>
</comment>
<dbReference type="InterPro" id="IPR004839">
    <property type="entry name" value="Aminotransferase_I/II_large"/>
</dbReference>
<dbReference type="NCBIfam" id="NF006756">
    <property type="entry name" value="PRK09276.1"/>
    <property type="match status" value="1"/>
</dbReference>
<dbReference type="STRING" id="1413211.U473_05510"/>
<dbReference type="GO" id="GO:0008483">
    <property type="term" value="F:transaminase activity"/>
    <property type="evidence" value="ECO:0007669"/>
    <property type="project" value="UniProtKB-KW"/>
</dbReference>
<dbReference type="RefSeq" id="WP_068724143.1">
    <property type="nucleotide sequence ID" value="NZ_LSKU01000001.1"/>
</dbReference>
<dbReference type="Gene3D" id="3.40.640.10">
    <property type="entry name" value="Type I PLP-dependent aspartate aminotransferase-like (Major domain)"/>
    <property type="match status" value="1"/>
</dbReference>
<dbReference type="InterPro" id="IPR015422">
    <property type="entry name" value="PyrdxlP-dep_Trfase_small"/>
</dbReference>
<dbReference type="Proteomes" id="UP000070352">
    <property type="component" value="Unassembled WGS sequence"/>
</dbReference>
<reference evidence="5 6" key="1">
    <citation type="submission" date="2016-02" db="EMBL/GenBank/DDBJ databases">
        <title>Draft Genome for Tepidibacillus decaturensis nov. sp. Strain Z9, an Anaerobic, Moderately Thermophilic and Heterotrophic Bacterium from Deep Subsurface of the Illinois Basin, USA.</title>
        <authorList>
            <person name="Dong Y."/>
            <person name="Chang J.Y."/>
            <person name="Sanford R."/>
            <person name="Fouke B.W."/>
        </authorList>
    </citation>
    <scope>NUCLEOTIDE SEQUENCE [LARGE SCALE GENOMIC DNA]</scope>
    <source>
        <strain evidence="5 6">Z9</strain>
    </source>
</reference>
<evidence type="ECO:0000256" key="3">
    <source>
        <dbReference type="ARBA" id="ARBA00022679"/>
    </source>
</evidence>
<keyword evidence="3 5" id="KW-0808">Transferase</keyword>
<evidence type="ECO:0000259" key="4">
    <source>
        <dbReference type="Pfam" id="PF00155"/>
    </source>
</evidence>
<proteinExistence type="predicted"/>
<keyword evidence="6" id="KW-1185">Reference proteome</keyword>
<dbReference type="PANTHER" id="PTHR42832">
    <property type="entry name" value="AMINO ACID AMINOTRANSFERASE"/>
    <property type="match status" value="1"/>
</dbReference>
<accession>A0A135L3G1</accession>
<dbReference type="GO" id="GO:0030170">
    <property type="term" value="F:pyridoxal phosphate binding"/>
    <property type="evidence" value="ECO:0007669"/>
    <property type="project" value="InterPro"/>
</dbReference>
<feature type="domain" description="Aminotransferase class I/classII large" evidence="4">
    <location>
        <begin position="33"/>
        <end position="384"/>
    </location>
</feature>
<dbReference type="InterPro" id="IPR015421">
    <property type="entry name" value="PyrdxlP-dep_Trfase_major"/>
</dbReference>
<dbReference type="PANTHER" id="PTHR42832:SF3">
    <property type="entry name" value="L-GLUTAMINE--4-(METHYLSULFANYL)-2-OXOBUTANOATE AMINOTRANSFERASE"/>
    <property type="match status" value="1"/>
</dbReference>
<dbReference type="AlphaFoldDB" id="A0A135L3G1"/>
<name>A0A135L3G1_9BACI</name>
<keyword evidence="2 5" id="KW-0032">Aminotransferase</keyword>
<dbReference type="EMBL" id="LSKU01000001">
    <property type="protein sequence ID" value="KXG43532.1"/>
    <property type="molecule type" value="Genomic_DNA"/>
</dbReference>
<protein>
    <submittedName>
        <fullName evidence="5">LL-diaminopimelate aminotransferase</fullName>
    </submittedName>
</protein>
<evidence type="ECO:0000256" key="1">
    <source>
        <dbReference type="ARBA" id="ARBA00001933"/>
    </source>
</evidence>
<dbReference type="SUPFAM" id="SSF53383">
    <property type="entry name" value="PLP-dependent transferases"/>
    <property type="match status" value="1"/>
</dbReference>
<dbReference type="CDD" id="cd00609">
    <property type="entry name" value="AAT_like"/>
    <property type="match status" value="1"/>
</dbReference>
<evidence type="ECO:0000313" key="5">
    <source>
        <dbReference type="EMBL" id="KXG43532.1"/>
    </source>
</evidence>
<dbReference type="Pfam" id="PF00155">
    <property type="entry name" value="Aminotran_1_2"/>
    <property type="match status" value="1"/>
</dbReference>
<evidence type="ECO:0000256" key="2">
    <source>
        <dbReference type="ARBA" id="ARBA00022576"/>
    </source>
</evidence>
<dbReference type="InterPro" id="IPR050881">
    <property type="entry name" value="LL-DAP_aminotransferase"/>
</dbReference>
<dbReference type="InterPro" id="IPR015424">
    <property type="entry name" value="PyrdxlP-dep_Trfase"/>
</dbReference>
<sequence length="390" mass="43439">MKIIPSKRIEKLSSAIFTEMANRIKDLIKKGIDIIDLGIGSPDRPPDPELIKELIEAVKKPEVYGYPSFQGNDQFKQAIADWYQFRFGVQIDPSHGEVLVLMGSQDGLAHLAQGFVDDGDIVLVPDPGYPIYSGSVHLAGGTLYPMPLLQENDFLPDFSNIPKEVLQKAKLMILNYPSNPMSAVAPIDFFQEVVALAKQYDIIVAHDMAYSELSFDGYRPHSFLEVEGAKEVGIEFNSLSKSFNLAGVRVGYVVGNAEIINPLMMIKSNIDFGVFEAVQILATKALQRDIQSPNQSYKVYQERRDVLVDGLNQLGWKMDKPKATMFVWAPIPKGWTSYRFAIELLDKTGVVVIPGDAFGIHGEGYVRIGLVQEIKRLKEAIQRIEASGIF</sequence>